<proteinExistence type="predicted"/>
<accession>A0A8K0G5Q9</accession>
<dbReference type="PANTHER" id="PTHR47326:SF1">
    <property type="entry name" value="HTH PSQ-TYPE DOMAIN-CONTAINING PROTEIN"/>
    <property type="match status" value="1"/>
</dbReference>
<sequence length="107" mass="12446">MNQKSQLKERDFKAREDFPMRMQVILEESLSLQLLMSDEAYFHLYGTVNKQNFKYWAPENPRNDHEQPLHSDKVTLWCAIGTTCVLVPISAKRTDAQSALILTATFR</sequence>
<keyword evidence="2" id="KW-1185">Reference proteome</keyword>
<evidence type="ECO:0000313" key="1">
    <source>
        <dbReference type="EMBL" id="KAF2892650.1"/>
    </source>
</evidence>
<dbReference type="AlphaFoldDB" id="A0A8K0G5Q9"/>
<reference evidence="1" key="1">
    <citation type="submission" date="2019-08" db="EMBL/GenBank/DDBJ databases">
        <title>The genome of the North American firefly Photinus pyralis.</title>
        <authorList>
            <consortium name="Photinus pyralis genome working group"/>
            <person name="Fallon T.R."/>
            <person name="Sander Lower S.E."/>
            <person name="Weng J.-K."/>
        </authorList>
    </citation>
    <scope>NUCLEOTIDE SEQUENCE</scope>
    <source>
        <strain evidence="1">TRF0915ILg1</strain>
        <tissue evidence="1">Whole body</tissue>
    </source>
</reference>
<dbReference type="Proteomes" id="UP000801492">
    <property type="component" value="Unassembled WGS sequence"/>
</dbReference>
<dbReference type="PANTHER" id="PTHR47326">
    <property type="entry name" value="TRANSPOSABLE ELEMENT TC3 TRANSPOSASE-LIKE PROTEIN"/>
    <property type="match status" value="1"/>
</dbReference>
<dbReference type="Gene3D" id="3.30.420.10">
    <property type="entry name" value="Ribonuclease H-like superfamily/Ribonuclease H"/>
    <property type="match status" value="1"/>
</dbReference>
<dbReference type="GO" id="GO:0003676">
    <property type="term" value="F:nucleic acid binding"/>
    <property type="evidence" value="ECO:0007669"/>
    <property type="project" value="InterPro"/>
</dbReference>
<dbReference type="InterPro" id="IPR036397">
    <property type="entry name" value="RNaseH_sf"/>
</dbReference>
<dbReference type="OrthoDB" id="8195099at2759"/>
<comment type="caution">
    <text evidence="1">The sequence shown here is derived from an EMBL/GenBank/DDBJ whole genome shotgun (WGS) entry which is preliminary data.</text>
</comment>
<gene>
    <name evidence="1" type="ORF">ILUMI_13524</name>
</gene>
<name>A0A8K0G5Q9_IGNLU</name>
<protein>
    <submittedName>
        <fullName evidence="1">Uncharacterized protein</fullName>
    </submittedName>
</protein>
<evidence type="ECO:0000313" key="2">
    <source>
        <dbReference type="Proteomes" id="UP000801492"/>
    </source>
</evidence>
<dbReference type="EMBL" id="VTPC01008616">
    <property type="protein sequence ID" value="KAF2892650.1"/>
    <property type="molecule type" value="Genomic_DNA"/>
</dbReference>
<organism evidence="1 2">
    <name type="scientific">Ignelater luminosus</name>
    <name type="common">Cucubano</name>
    <name type="synonym">Pyrophorus luminosus</name>
    <dbReference type="NCBI Taxonomy" id="2038154"/>
    <lineage>
        <taxon>Eukaryota</taxon>
        <taxon>Metazoa</taxon>
        <taxon>Ecdysozoa</taxon>
        <taxon>Arthropoda</taxon>
        <taxon>Hexapoda</taxon>
        <taxon>Insecta</taxon>
        <taxon>Pterygota</taxon>
        <taxon>Neoptera</taxon>
        <taxon>Endopterygota</taxon>
        <taxon>Coleoptera</taxon>
        <taxon>Polyphaga</taxon>
        <taxon>Elateriformia</taxon>
        <taxon>Elateroidea</taxon>
        <taxon>Elateridae</taxon>
        <taxon>Agrypninae</taxon>
        <taxon>Pyrophorini</taxon>
        <taxon>Ignelater</taxon>
    </lineage>
</organism>